<accession>A0A409XU29</accession>
<dbReference type="EMBL" id="NHYD01000395">
    <property type="protein sequence ID" value="PPQ94315.1"/>
    <property type="molecule type" value="Genomic_DNA"/>
</dbReference>
<dbReference type="OrthoDB" id="3070271at2759"/>
<name>A0A409XU29_PSICY</name>
<dbReference type="Proteomes" id="UP000283269">
    <property type="component" value="Unassembled WGS sequence"/>
</dbReference>
<dbReference type="InParanoid" id="A0A409XU29"/>
<protein>
    <submittedName>
        <fullName evidence="2">Uncharacterized protein</fullName>
    </submittedName>
</protein>
<organism evidence="2 3">
    <name type="scientific">Psilocybe cyanescens</name>
    <dbReference type="NCBI Taxonomy" id="93625"/>
    <lineage>
        <taxon>Eukaryota</taxon>
        <taxon>Fungi</taxon>
        <taxon>Dikarya</taxon>
        <taxon>Basidiomycota</taxon>
        <taxon>Agaricomycotina</taxon>
        <taxon>Agaricomycetes</taxon>
        <taxon>Agaricomycetidae</taxon>
        <taxon>Agaricales</taxon>
        <taxon>Agaricineae</taxon>
        <taxon>Strophariaceae</taxon>
        <taxon>Psilocybe</taxon>
    </lineage>
</organism>
<sequence length="301" mass="33709">MLPKVILTSKSWGTHQHMGQQKKQTMRNSPNGWGGGVNHNPETDNSDFSWEDTASEEDTCDSDEPQSDVESDTEDKEEIIERLKKNMEHEAHLLKHVTTVYDKLTAQCTKKDWKRAESNRGLGYNGNSDCSQRHNNKKARDKEIIDKELRGSDGAAMMQNFLIPKPKNVNVQPESMLIVSTGTASTMVQGQNLTNPDIGFGCIFTGYLSDILEDLPELEDNMNIMADALESGLPQESNIPSSTSSDAFHFLVVWPTKRHRRNIMQFCNRDGSGVMSGMGPNLEIVFKYETLKSPNHAGEFA</sequence>
<comment type="caution">
    <text evidence="2">The sequence shown here is derived from an EMBL/GenBank/DDBJ whole genome shotgun (WGS) entry which is preliminary data.</text>
</comment>
<proteinExistence type="predicted"/>
<evidence type="ECO:0000313" key="2">
    <source>
        <dbReference type="EMBL" id="PPQ94315.1"/>
    </source>
</evidence>
<feature type="compositionally biased region" description="Acidic residues" evidence="1">
    <location>
        <begin position="49"/>
        <end position="77"/>
    </location>
</feature>
<feature type="region of interest" description="Disordered" evidence="1">
    <location>
        <begin position="7"/>
        <end position="77"/>
    </location>
</feature>
<gene>
    <name evidence="2" type="ORF">CVT25_005046</name>
</gene>
<evidence type="ECO:0000313" key="3">
    <source>
        <dbReference type="Proteomes" id="UP000283269"/>
    </source>
</evidence>
<keyword evidence="3" id="KW-1185">Reference proteome</keyword>
<evidence type="ECO:0000256" key="1">
    <source>
        <dbReference type="SAM" id="MobiDB-lite"/>
    </source>
</evidence>
<dbReference type="AlphaFoldDB" id="A0A409XU29"/>
<reference evidence="2 3" key="1">
    <citation type="journal article" date="2018" name="Evol. Lett.">
        <title>Horizontal gene cluster transfer increased hallucinogenic mushroom diversity.</title>
        <authorList>
            <person name="Reynolds H.T."/>
            <person name="Vijayakumar V."/>
            <person name="Gluck-Thaler E."/>
            <person name="Korotkin H.B."/>
            <person name="Matheny P.B."/>
            <person name="Slot J.C."/>
        </authorList>
    </citation>
    <scope>NUCLEOTIDE SEQUENCE [LARGE SCALE GENOMIC DNA]</scope>
    <source>
        <strain evidence="2 3">2631</strain>
    </source>
</reference>
<feature type="compositionally biased region" description="Polar residues" evidence="1">
    <location>
        <begin position="8"/>
        <end position="31"/>
    </location>
</feature>